<feature type="coiled-coil region" evidence="1">
    <location>
        <begin position="192"/>
        <end position="219"/>
    </location>
</feature>
<evidence type="ECO:0000313" key="4">
    <source>
        <dbReference type="EMBL" id="PLW39874.1"/>
    </source>
</evidence>
<dbReference type="AlphaFoldDB" id="A0A2N5TSU4"/>
<dbReference type="PANTHER" id="PTHR41390">
    <property type="entry name" value="CHROMOSOME 7, WHOLE GENOME SHOTGUN SEQUENCE"/>
    <property type="match status" value="1"/>
</dbReference>
<keyword evidence="1" id="KW-0175">Coiled coil</keyword>
<sequence>MADTRPSSLSTLISQPDFVRQETAKVVIGGITSGIAGMTIGSLLAVQANRPATVPGLTMCIKTCSFGTAFFALRQFLVNPILQVNRFPTTSPSSNRHFSGLFPTGISAAIVGGSVNGYLRGRHVIVRSGLTTGLVCCTLQVVYNELGILKRAMMDPSPQVGIGQPEPESRVRPAAWWEAWIPLSRIPDAEWKQRLSLQLAQNEIQLATLNRQIDQLQTAISKRKTSP</sequence>
<evidence type="ECO:0000256" key="2">
    <source>
        <dbReference type="SAM" id="Phobius"/>
    </source>
</evidence>
<feature type="transmembrane region" description="Helical" evidence="2">
    <location>
        <begin position="26"/>
        <end position="45"/>
    </location>
</feature>
<keyword evidence="2" id="KW-0472">Membrane</keyword>
<proteinExistence type="predicted"/>
<dbReference type="EMBL" id="PGCI01000361">
    <property type="protein sequence ID" value="PLW28552.1"/>
    <property type="molecule type" value="Genomic_DNA"/>
</dbReference>
<reference evidence="3 5" key="1">
    <citation type="submission" date="2017-11" db="EMBL/GenBank/DDBJ databases">
        <title>De novo assembly and phasing of dikaryotic genomes from two isolates of Puccinia coronata f. sp. avenae, the causal agent of oat crown rust.</title>
        <authorList>
            <person name="Miller M.E."/>
            <person name="Zhang Y."/>
            <person name="Omidvar V."/>
            <person name="Sperschneider J."/>
            <person name="Schwessinger B."/>
            <person name="Raley C."/>
            <person name="Palmer J.M."/>
            <person name="Garnica D."/>
            <person name="Upadhyaya N."/>
            <person name="Rathjen J."/>
            <person name="Taylor J.M."/>
            <person name="Park R.F."/>
            <person name="Dodds P.N."/>
            <person name="Hirsch C.D."/>
            <person name="Kianian S.F."/>
            <person name="Figueroa M."/>
        </authorList>
    </citation>
    <scope>NUCLEOTIDE SEQUENCE [LARGE SCALE GENOMIC DNA]</scope>
    <source>
        <strain evidence="3">12SD80</strain>
    </source>
</reference>
<dbReference type="PANTHER" id="PTHR41390:SF1">
    <property type="entry name" value="NADH-UBIQUINONE OXIDOREDUCTASE 213 KDA SUBUNIT"/>
    <property type="match status" value="1"/>
</dbReference>
<gene>
    <name evidence="4" type="ORF">PCASD_07925</name>
    <name evidence="3" type="ORF">PCASD_18177</name>
</gene>
<evidence type="ECO:0000313" key="3">
    <source>
        <dbReference type="EMBL" id="PLW28552.1"/>
    </source>
</evidence>
<organism evidence="3 5">
    <name type="scientific">Puccinia coronata f. sp. avenae</name>
    <dbReference type="NCBI Taxonomy" id="200324"/>
    <lineage>
        <taxon>Eukaryota</taxon>
        <taxon>Fungi</taxon>
        <taxon>Dikarya</taxon>
        <taxon>Basidiomycota</taxon>
        <taxon>Pucciniomycotina</taxon>
        <taxon>Pucciniomycetes</taxon>
        <taxon>Pucciniales</taxon>
        <taxon>Pucciniaceae</taxon>
        <taxon>Puccinia</taxon>
    </lineage>
</organism>
<keyword evidence="2" id="KW-0812">Transmembrane</keyword>
<accession>A0A2N5TSU4</accession>
<comment type="caution">
    <text evidence="3">The sequence shown here is derived from an EMBL/GenBank/DDBJ whole genome shotgun (WGS) entry which is preliminary data.</text>
</comment>
<name>A0A2N5TSU4_9BASI</name>
<dbReference type="EMBL" id="PGCI01000109">
    <property type="protein sequence ID" value="PLW39874.1"/>
    <property type="molecule type" value="Genomic_DNA"/>
</dbReference>
<protein>
    <submittedName>
        <fullName evidence="3">Uncharacterized protein</fullName>
    </submittedName>
</protein>
<evidence type="ECO:0000313" key="5">
    <source>
        <dbReference type="Proteomes" id="UP000235392"/>
    </source>
</evidence>
<feature type="transmembrane region" description="Helical" evidence="2">
    <location>
        <begin position="97"/>
        <end position="119"/>
    </location>
</feature>
<dbReference type="Proteomes" id="UP000235392">
    <property type="component" value="Unassembled WGS sequence"/>
</dbReference>
<keyword evidence="2" id="KW-1133">Transmembrane helix</keyword>
<evidence type="ECO:0000256" key="1">
    <source>
        <dbReference type="SAM" id="Coils"/>
    </source>
</evidence>